<gene>
    <name evidence="1" type="ORF">GCM10011314_00550</name>
</gene>
<name>A0A8H9FRB8_9MICO</name>
<organism evidence="1 2">
    <name type="scientific">Knoellia flava</name>
    <dbReference type="NCBI Taxonomy" id="913969"/>
    <lineage>
        <taxon>Bacteria</taxon>
        <taxon>Bacillati</taxon>
        <taxon>Actinomycetota</taxon>
        <taxon>Actinomycetes</taxon>
        <taxon>Micrococcales</taxon>
        <taxon>Intrasporangiaceae</taxon>
        <taxon>Knoellia</taxon>
    </lineage>
</organism>
<dbReference type="EMBL" id="BMEA01000001">
    <property type="protein sequence ID" value="GGB65246.1"/>
    <property type="molecule type" value="Genomic_DNA"/>
</dbReference>
<proteinExistence type="predicted"/>
<dbReference type="Proteomes" id="UP000628079">
    <property type="component" value="Unassembled WGS sequence"/>
</dbReference>
<reference evidence="1" key="2">
    <citation type="submission" date="2020-09" db="EMBL/GenBank/DDBJ databases">
        <authorList>
            <person name="Sun Q."/>
            <person name="Zhou Y."/>
        </authorList>
    </citation>
    <scope>NUCLEOTIDE SEQUENCE</scope>
    <source>
        <strain evidence="1">CGMCC 1.10749</strain>
    </source>
</reference>
<evidence type="ECO:0000313" key="2">
    <source>
        <dbReference type="Proteomes" id="UP000628079"/>
    </source>
</evidence>
<sequence>MGHGAPLTGWATRGAGAPFSVTSLARRVPARSGPKVPGADTGVAGTVEVVAPGDLDEDGW</sequence>
<accession>A0A8H9FRB8</accession>
<evidence type="ECO:0000313" key="1">
    <source>
        <dbReference type="EMBL" id="GGB65246.1"/>
    </source>
</evidence>
<reference evidence="1" key="1">
    <citation type="journal article" date="2014" name="Int. J. Syst. Evol. Microbiol.">
        <title>Complete genome sequence of Corynebacterium casei LMG S-19264T (=DSM 44701T), isolated from a smear-ripened cheese.</title>
        <authorList>
            <consortium name="US DOE Joint Genome Institute (JGI-PGF)"/>
            <person name="Walter F."/>
            <person name="Albersmeier A."/>
            <person name="Kalinowski J."/>
            <person name="Ruckert C."/>
        </authorList>
    </citation>
    <scope>NUCLEOTIDE SEQUENCE</scope>
    <source>
        <strain evidence="1">CGMCC 1.10749</strain>
    </source>
</reference>
<protein>
    <submittedName>
        <fullName evidence="1">Uncharacterized protein</fullName>
    </submittedName>
</protein>
<comment type="caution">
    <text evidence="1">The sequence shown here is derived from an EMBL/GenBank/DDBJ whole genome shotgun (WGS) entry which is preliminary data.</text>
</comment>
<dbReference type="AlphaFoldDB" id="A0A8H9FRB8"/>